<dbReference type="InterPro" id="IPR019904">
    <property type="entry name" value="Peroxiredoxin_OsmC"/>
</dbReference>
<dbReference type="EMBL" id="CP081201">
    <property type="protein sequence ID" value="UXZ96372.1"/>
    <property type="molecule type" value="Genomic_DNA"/>
</dbReference>
<dbReference type="InterPro" id="IPR036102">
    <property type="entry name" value="OsmC/Ohrsf"/>
</dbReference>
<keyword evidence="2" id="KW-1185">Reference proteome</keyword>
<proteinExistence type="predicted"/>
<dbReference type="Pfam" id="PF02566">
    <property type="entry name" value="OsmC"/>
    <property type="match status" value="1"/>
</dbReference>
<dbReference type="PANTHER" id="PTHR42830">
    <property type="entry name" value="OSMOTICALLY INDUCIBLE FAMILY PROTEIN"/>
    <property type="match status" value="1"/>
</dbReference>
<dbReference type="Proteomes" id="UP001063228">
    <property type="component" value="Chromosome"/>
</dbReference>
<dbReference type="NCBIfam" id="TIGR03562">
    <property type="entry name" value="osmo_induc_OsmC"/>
    <property type="match status" value="1"/>
</dbReference>
<sequence length="143" mass="14870">MSIVKKASAHWEGDLKTGIGSISTETGVLREAPYGFKARFEGGKGTNPEELIGAAHAGCFSMALSMILGGENLTAESIDTTADVTLDQVDGGFAITAVHLTLKAKVPGATQEQFDKLTSMAKEGCPVSKVLNAKITLDATLLS</sequence>
<evidence type="ECO:0000313" key="1">
    <source>
        <dbReference type="EMBL" id="UXZ96372.1"/>
    </source>
</evidence>
<protein>
    <submittedName>
        <fullName evidence="1">OsmC family protein</fullName>
    </submittedName>
</protein>
<name>A0ABY6FES7_9PSED</name>
<dbReference type="InterPro" id="IPR015946">
    <property type="entry name" value="KH_dom-like_a/b"/>
</dbReference>
<gene>
    <name evidence="1" type="ORF">K3169_00180</name>
</gene>
<dbReference type="RefSeq" id="WP_231674855.1">
    <property type="nucleotide sequence ID" value="NZ_CP081201.1"/>
</dbReference>
<accession>A0ABY6FES7</accession>
<dbReference type="SUPFAM" id="SSF82784">
    <property type="entry name" value="OsmC-like"/>
    <property type="match status" value="1"/>
</dbReference>
<dbReference type="PANTHER" id="PTHR42830:SF1">
    <property type="entry name" value="OSMOTICALLY INDUCIBLE FAMILY PROTEIN"/>
    <property type="match status" value="1"/>
</dbReference>
<organism evidence="1 2">
    <name type="scientific">Pseudomonas phytophila</name>
    <dbReference type="NCBI Taxonomy" id="2867264"/>
    <lineage>
        <taxon>Bacteria</taxon>
        <taxon>Pseudomonadati</taxon>
        <taxon>Pseudomonadota</taxon>
        <taxon>Gammaproteobacteria</taxon>
        <taxon>Pseudomonadales</taxon>
        <taxon>Pseudomonadaceae</taxon>
        <taxon>Pseudomonas</taxon>
    </lineage>
</organism>
<dbReference type="Gene3D" id="3.30.300.20">
    <property type="match status" value="1"/>
</dbReference>
<evidence type="ECO:0000313" key="2">
    <source>
        <dbReference type="Proteomes" id="UP001063228"/>
    </source>
</evidence>
<dbReference type="InterPro" id="IPR052707">
    <property type="entry name" value="OsmC_Ohr_Peroxiredoxin"/>
</dbReference>
<dbReference type="InterPro" id="IPR003718">
    <property type="entry name" value="OsmC/Ohr_fam"/>
</dbReference>
<reference evidence="1" key="1">
    <citation type="submission" date="2021-08" db="EMBL/GenBank/DDBJ databases">
        <title>Complete genome sequence of Pseudomonas phytophila.</title>
        <authorList>
            <person name="Weir B.S."/>
            <person name="Templeton M.D."/>
            <person name="Arshed S."/>
            <person name="Andersen M.T."/>
            <person name="Jayaraman J."/>
        </authorList>
    </citation>
    <scope>NUCLEOTIDE SEQUENCE</scope>
    <source>
        <strain evidence="1">ICMP 23753</strain>
    </source>
</reference>